<protein>
    <submittedName>
        <fullName evidence="1">Uncharacterized protein</fullName>
    </submittedName>
</protein>
<organism evidence="1">
    <name type="scientific">Anguilla anguilla</name>
    <name type="common">European freshwater eel</name>
    <name type="synonym">Muraena anguilla</name>
    <dbReference type="NCBI Taxonomy" id="7936"/>
    <lineage>
        <taxon>Eukaryota</taxon>
        <taxon>Metazoa</taxon>
        <taxon>Chordata</taxon>
        <taxon>Craniata</taxon>
        <taxon>Vertebrata</taxon>
        <taxon>Euteleostomi</taxon>
        <taxon>Actinopterygii</taxon>
        <taxon>Neopterygii</taxon>
        <taxon>Teleostei</taxon>
        <taxon>Anguilliformes</taxon>
        <taxon>Anguillidae</taxon>
        <taxon>Anguilla</taxon>
    </lineage>
</organism>
<dbReference type="AlphaFoldDB" id="A0A0E9XLK6"/>
<dbReference type="EMBL" id="GBXM01005994">
    <property type="protein sequence ID" value="JAI02584.1"/>
    <property type="molecule type" value="Transcribed_RNA"/>
</dbReference>
<reference evidence="1" key="1">
    <citation type="submission" date="2014-11" db="EMBL/GenBank/DDBJ databases">
        <authorList>
            <person name="Amaro Gonzalez C."/>
        </authorList>
    </citation>
    <scope>NUCLEOTIDE SEQUENCE</scope>
</reference>
<reference evidence="1" key="2">
    <citation type="journal article" date="2015" name="Fish Shellfish Immunol.">
        <title>Early steps in the European eel (Anguilla anguilla)-Vibrio vulnificus interaction in the gills: Role of the RtxA13 toxin.</title>
        <authorList>
            <person name="Callol A."/>
            <person name="Pajuelo D."/>
            <person name="Ebbesson L."/>
            <person name="Teles M."/>
            <person name="MacKenzie S."/>
            <person name="Amaro C."/>
        </authorList>
    </citation>
    <scope>NUCLEOTIDE SEQUENCE</scope>
</reference>
<proteinExistence type="predicted"/>
<accession>A0A0E9XLK6</accession>
<name>A0A0E9XLK6_ANGAN</name>
<evidence type="ECO:0000313" key="1">
    <source>
        <dbReference type="EMBL" id="JAI02584.1"/>
    </source>
</evidence>
<sequence>MQLHLLCKCILHPEIKILSV</sequence>